<dbReference type="Proteomes" id="UP000253594">
    <property type="component" value="Unassembled WGS sequence"/>
</dbReference>
<protein>
    <submittedName>
        <fullName evidence="2">Tfp pilus assembly protein FimV</fullName>
    </submittedName>
</protein>
<dbReference type="EMBL" id="QORE01003082">
    <property type="protein sequence ID" value="RCI69433.1"/>
    <property type="molecule type" value="Genomic_DNA"/>
</dbReference>
<evidence type="ECO:0000256" key="1">
    <source>
        <dbReference type="SAM" id="MobiDB-lite"/>
    </source>
</evidence>
<gene>
    <name evidence="2" type="ORF">DT376_39980</name>
</gene>
<feature type="region of interest" description="Disordered" evidence="1">
    <location>
        <begin position="91"/>
        <end position="119"/>
    </location>
</feature>
<dbReference type="InterPro" id="IPR011990">
    <property type="entry name" value="TPR-like_helical_dom_sf"/>
</dbReference>
<feature type="non-terminal residue" evidence="2">
    <location>
        <position position="119"/>
    </location>
</feature>
<evidence type="ECO:0000313" key="3">
    <source>
        <dbReference type="Proteomes" id="UP000253594"/>
    </source>
</evidence>
<evidence type="ECO:0000313" key="2">
    <source>
        <dbReference type="EMBL" id="RCI69433.1"/>
    </source>
</evidence>
<comment type="caution">
    <text evidence="2">The sequence shown here is derived from an EMBL/GenBank/DDBJ whole genome shotgun (WGS) entry which is preliminary data.</text>
</comment>
<dbReference type="SUPFAM" id="SSF48452">
    <property type="entry name" value="TPR-like"/>
    <property type="match status" value="1"/>
</dbReference>
<name>A0A367LXG8_PSEAI</name>
<sequence length="119" mass="12758">MAAADKLDGADIYIAYGRYGQARDLLRQVLAEQPQRLSARMKLLLVLAELGDAAGFDALAEETLASGGNPEAIDELRGRYPALLQMLATETPAATTKDDDWSDLPLAESPVLQQPDATS</sequence>
<organism evidence="2 3">
    <name type="scientific">Pseudomonas aeruginosa</name>
    <dbReference type="NCBI Taxonomy" id="287"/>
    <lineage>
        <taxon>Bacteria</taxon>
        <taxon>Pseudomonadati</taxon>
        <taxon>Pseudomonadota</taxon>
        <taxon>Gammaproteobacteria</taxon>
        <taxon>Pseudomonadales</taxon>
        <taxon>Pseudomonadaceae</taxon>
        <taxon>Pseudomonas</taxon>
    </lineage>
</organism>
<accession>A0A367LXG8</accession>
<proteinExistence type="predicted"/>
<dbReference type="Gene3D" id="1.25.40.10">
    <property type="entry name" value="Tetratricopeptide repeat domain"/>
    <property type="match status" value="1"/>
</dbReference>
<dbReference type="AlphaFoldDB" id="A0A367LXG8"/>
<reference evidence="2 3" key="1">
    <citation type="submission" date="2018-07" db="EMBL/GenBank/DDBJ databases">
        <title>Mechanisms of high-level aminoglycoside resistance among Gram-negative pathogens in Brazil.</title>
        <authorList>
            <person name="Ballaben A.S."/>
            <person name="Darini A.L.C."/>
            <person name="Doi Y."/>
        </authorList>
    </citation>
    <scope>NUCLEOTIDE SEQUENCE [LARGE SCALE GENOMIC DNA]</scope>
    <source>
        <strain evidence="2 3">B2-305</strain>
    </source>
</reference>